<organism evidence="4 5">
    <name type="scientific">Hyalangium rubrum</name>
    <dbReference type="NCBI Taxonomy" id="3103134"/>
    <lineage>
        <taxon>Bacteria</taxon>
        <taxon>Pseudomonadati</taxon>
        <taxon>Myxococcota</taxon>
        <taxon>Myxococcia</taxon>
        <taxon>Myxococcales</taxon>
        <taxon>Cystobacterineae</taxon>
        <taxon>Archangiaceae</taxon>
        <taxon>Hyalangium</taxon>
    </lineage>
</organism>
<dbReference type="PANTHER" id="PTHR43681">
    <property type="entry name" value="TRANSMEMBRANE GTPASE FZO"/>
    <property type="match status" value="1"/>
</dbReference>
<keyword evidence="1" id="KW-0175">Coiled coil</keyword>
<keyword evidence="2" id="KW-0812">Transmembrane</keyword>
<dbReference type="InterPro" id="IPR027417">
    <property type="entry name" value="P-loop_NTPase"/>
</dbReference>
<dbReference type="InterPro" id="IPR051943">
    <property type="entry name" value="TRAFAC_Dynamin-like_GTPase"/>
</dbReference>
<accession>A0ABU5H3Z1</accession>
<keyword evidence="2" id="KW-0472">Membrane</keyword>
<evidence type="ECO:0000256" key="1">
    <source>
        <dbReference type="SAM" id="Coils"/>
    </source>
</evidence>
<reference evidence="4 5" key="1">
    <citation type="submission" date="2023-12" db="EMBL/GenBank/DDBJ databases">
        <title>the genome sequence of Hyalangium sp. s54d21.</title>
        <authorList>
            <person name="Zhang X."/>
        </authorList>
    </citation>
    <scope>NUCLEOTIDE SEQUENCE [LARGE SCALE GENOMIC DNA]</scope>
    <source>
        <strain evidence="5">s54d21</strain>
    </source>
</reference>
<dbReference type="InterPro" id="IPR045063">
    <property type="entry name" value="Dynamin_N"/>
</dbReference>
<keyword evidence="5" id="KW-1185">Reference proteome</keyword>
<dbReference type="EMBL" id="JAXIVS010000003">
    <property type="protein sequence ID" value="MDY7226810.1"/>
    <property type="molecule type" value="Genomic_DNA"/>
</dbReference>
<dbReference type="Pfam" id="PF00350">
    <property type="entry name" value="Dynamin_N"/>
    <property type="match status" value="1"/>
</dbReference>
<protein>
    <submittedName>
        <fullName evidence="4">Dynamin family protein</fullName>
    </submittedName>
</protein>
<name>A0ABU5H3Z1_9BACT</name>
<sequence length="649" mass="71276">MAKRRSDVVAVFEERKQRILDLAKTLKGLAAEREDAEAVNVLSDFVERFQQNRFLLLIVGDFKSGKSTLVNALVGRPVCPVKATPRTAKVTRLTATEADGVERVDIHFIEDRPSERVQLGEVPLDELVAVGGSRSNDVQMVDVFIRPGDTLLRHPVRLVDTPGLGSSNEEHSKITRDYMQHTDALVVVFSASKPFSDSERDFLLTFRQLLDRAVFVVNQIDRVSDDERDEVLGHIRHGLKEDVLGADAADPVLLPVASRRALDLLKEGANYDDEALIKTGLPAIVDAIEHHLAQAHATKLLKNIAEQQQQVTAALVHQAMLATEGLEAAGPLAHGFRSRKKKLLSELDRMASRRDYAMPLQKDQQSLLDAVHPAAETLRNALNQKVENWITACASEEACKKSLAAIFAKELTGMLEDLDHQLATQYRRIGTTAYKNIHILFRDMETATRQVITSDHAQSSTNDDSLARGAAGLSSLSAFANSMGGPTGGYGIVASALSQALAPSAGLQFLSIATVVTTLLAGFAGPVGWVVAGITGLLTAIFGFSRSSSWRERVISSVRTKVEEEVIPSLNQAMQQSIHAFAQGLITELDSRVHTVRQRLGAVVEEVSREIDREERRRKEEIARLKAFRQRVEAVQESLKAFTSSLQES</sequence>
<dbReference type="Gene3D" id="3.40.50.300">
    <property type="entry name" value="P-loop containing nucleotide triphosphate hydrolases"/>
    <property type="match status" value="1"/>
</dbReference>
<keyword evidence="2" id="KW-1133">Transmembrane helix</keyword>
<feature type="coiled-coil region" evidence="1">
    <location>
        <begin position="597"/>
        <end position="631"/>
    </location>
</feature>
<evidence type="ECO:0000313" key="4">
    <source>
        <dbReference type="EMBL" id="MDY7226810.1"/>
    </source>
</evidence>
<dbReference type="PANTHER" id="PTHR43681:SF1">
    <property type="entry name" value="SARCALUMENIN"/>
    <property type="match status" value="1"/>
</dbReference>
<dbReference type="Proteomes" id="UP001291309">
    <property type="component" value="Unassembled WGS sequence"/>
</dbReference>
<feature type="domain" description="Dynamin N-terminal" evidence="3">
    <location>
        <begin position="57"/>
        <end position="219"/>
    </location>
</feature>
<dbReference type="SUPFAM" id="SSF52540">
    <property type="entry name" value="P-loop containing nucleoside triphosphate hydrolases"/>
    <property type="match status" value="1"/>
</dbReference>
<dbReference type="RefSeq" id="WP_321545534.1">
    <property type="nucleotide sequence ID" value="NZ_JAXIVS010000003.1"/>
</dbReference>
<feature type="transmembrane region" description="Helical" evidence="2">
    <location>
        <begin position="519"/>
        <end position="544"/>
    </location>
</feature>
<proteinExistence type="predicted"/>
<comment type="caution">
    <text evidence="4">The sequence shown here is derived from an EMBL/GenBank/DDBJ whole genome shotgun (WGS) entry which is preliminary data.</text>
</comment>
<evidence type="ECO:0000313" key="5">
    <source>
        <dbReference type="Proteomes" id="UP001291309"/>
    </source>
</evidence>
<evidence type="ECO:0000259" key="3">
    <source>
        <dbReference type="Pfam" id="PF00350"/>
    </source>
</evidence>
<dbReference type="CDD" id="cd09912">
    <property type="entry name" value="DLP_2"/>
    <property type="match status" value="1"/>
</dbReference>
<evidence type="ECO:0000256" key="2">
    <source>
        <dbReference type="SAM" id="Phobius"/>
    </source>
</evidence>
<gene>
    <name evidence="4" type="ORF">SYV04_10440</name>
</gene>